<reference evidence="1" key="1">
    <citation type="submission" date="2021-06" db="EMBL/GenBank/DDBJ databases">
        <title>Comparative genomics, transcriptomics and evolutionary studies reveal genomic signatures of adaptation to plant cell wall in hemibiotrophic fungi.</title>
        <authorList>
            <consortium name="DOE Joint Genome Institute"/>
            <person name="Baroncelli R."/>
            <person name="Diaz J.F."/>
            <person name="Benocci T."/>
            <person name="Peng M."/>
            <person name="Battaglia E."/>
            <person name="Haridas S."/>
            <person name="Andreopoulos W."/>
            <person name="Labutti K."/>
            <person name="Pangilinan J."/>
            <person name="Floch G.L."/>
            <person name="Makela M.R."/>
            <person name="Henrissat B."/>
            <person name="Grigoriev I.V."/>
            <person name="Crouch J.A."/>
            <person name="De Vries R.P."/>
            <person name="Sukno S.A."/>
            <person name="Thon M.R."/>
        </authorList>
    </citation>
    <scope>NUCLEOTIDE SEQUENCE</scope>
    <source>
        <strain evidence="1">CBS 193.32</strain>
    </source>
</reference>
<proteinExistence type="predicted"/>
<dbReference type="AlphaFoldDB" id="A0AAJ0AQ65"/>
<gene>
    <name evidence="1" type="ORF">BDP55DRAFT_630300</name>
</gene>
<dbReference type="RefSeq" id="XP_060431342.1">
    <property type="nucleotide sequence ID" value="XM_060572132.1"/>
</dbReference>
<evidence type="ECO:0000313" key="2">
    <source>
        <dbReference type="Proteomes" id="UP001224890"/>
    </source>
</evidence>
<organism evidence="1 2">
    <name type="scientific">Colletotrichum godetiae</name>
    <dbReference type="NCBI Taxonomy" id="1209918"/>
    <lineage>
        <taxon>Eukaryota</taxon>
        <taxon>Fungi</taxon>
        <taxon>Dikarya</taxon>
        <taxon>Ascomycota</taxon>
        <taxon>Pezizomycotina</taxon>
        <taxon>Sordariomycetes</taxon>
        <taxon>Hypocreomycetidae</taxon>
        <taxon>Glomerellales</taxon>
        <taxon>Glomerellaceae</taxon>
        <taxon>Colletotrichum</taxon>
        <taxon>Colletotrichum acutatum species complex</taxon>
    </lineage>
</organism>
<accession>A0AAJ0AQ65</accession>
<keyword evidence="2" id="KW-1185">Reference proteome</keyword>
<name>A0AAJ0AQ65_9PEZI</name>
<evidence type="ECO:0000313" key="1">
    <source>
        <dbReference type="EMBL" id="KAK1687647.1"/>
    </source>
</evidence>
<sequence length="232" mass="25506">MLVRPSVQRPLISSHISNIQPQSHTVTVQRSLRMFESKEPFVESMSSALKHQESLVYFGSLSPQCPSCTVNHRVFMLTKAKSIGFVVPDQLISVAADVISELPNLEQCLSAELCSASSPERRTPPPTFHAHIKASEVTLPSTFALACDRDVLPPWRPGRGTGAFQSSNSSVIVPRAHVLLEAYLRLYALGSGKPVGSFAMAMIAYMEEYVDDDGLLDSSQLPEPIKSFYKEL</sequence>
<dbReference type="EMBL" id="JAHMHR010000014">
    <property type="protein sequence ID" value="KAK1687647.1"/>
    <property type="molecule type" value="Genomic_DNA"/>
</dbReference>
<comment type="caution">
    <text evidence="1">The sequence shown here is derived from an EMBL/GenBank/DDBJ whole genome shotgun (WGS) entry which is preliminary data.</text>
</comment>
<protein>
    <submittedName>
        <fullName evidence="1">Uncharacterized protein</fullName>
    </submittedName>
</protein>
<dbReference type="GeneID" id="85456658"/>
<dbReference type="Proteomes" id="UP001224890">
    <property type="component" value="Unassembled WGS sequence"/>
</dbReference>